<keyword evidence="2" id="KW-1185">Reference proteome</keyword>
<evidence type="ECO:0000313" key="2">
    <source>
        <dbReference type="Proteomes" id="UP001054945"/>
    </source>
</evidence>
<reference evidence="1 2" key="1">
    <citation type="submission" date="2021-06" db="EMBL/GenBank/DDBJ databases">
        <title>Caerostris extrusa draft genome.</title>
        <authorList>
            <person name="Kono N."/>
            <person name="Arakawa K."/>
        </authorList>
    </citation>
    <scope>NUCLEOTIDE SEQUENCE [LARGE SCALE GENOMIC DNA]</scope>
</reference>
<dbReference type="AlphaFoldDB" id="A0AAV4Y4Y9"/>
<gene>
    <name evidence="1" type="ORF">CEXT_711331</name>
</gene>
<comment type="caution">
    <text evidence="1">The sequence shown here is derived from an EMBL/GenBank/DDBJ whole genome shotgun (WGS) entry which is preliminary data.</text>
</comment>
<sequence>MLNDLHLWTTRMDSAVLNRIIITRQLPTRVNRKFNRNGTRYIVIRIILRSGNRTAINPAINDDQQTIPAFATYNRTREPASRRSLCLNAGYQEIIMEINGEVRSAITSWREARD</sequence>
<accession>A0AAV4Y4Y9</accession>
<protein>
    <submittedName>
        <fullName evidence="1">Uncharacterized protein</fullName>
    </submittedName>
</protein>
<name>A0AAV4Y4Y9_CAEEX</name>
<proteinExistence type="predicted"/>
<organism evidence="1 2">
    <name type="scientific">Caerostris extrusa</name>
    <name type="common">Bark spider</name>
    <name type="synonym">Caerostris bankana</name>
    <dbReference type="NCBI Taxonomy" id="172846"/>
    <lineage>
        <taxon>Eukaryota</taxon>
        <taxon>Metazoa</taxon>
        <taxon>Ecdysozoa</taxon>
        <taxon>Arthropoda</taxon>
        <taxon>Chelicerata</taxon>
        <taxon>Arachnida</taxon>
        <taxon>Araneae</taxon>
        <taxon>Araneomorphae</taxon>
        <taxon>Entelegynae</taxon>
        <taxon>Araneoidea</taxon>
        <taxon>Araneidae</taxon>
        <taxon>Caerostris</taxon>
    </lineage>
</organism>
<dbReference type="EMBL" id="BPLR01018639">
    <property type="protein sequence ID" value="GIZ01224.1"/>
    <property type="molecule type" value="Genomic_DNA"/>
</dbReference>
<evidence type="ECO:0000313" key="1">
    <source>
        <dbReference type="EMBL" id="GIZ01224.1"/>
    </source>
</evidence>
<dbReference type="Proteomes" id="UP001054945">
    <property type="component" value="Unassembled WGS sequence"/>
</dbReference>